<name>A0AA85JNX6_TRIRE</name>
<feature type="region of interest" description="Disordered" evidence="1">
    <location>
        <begin position="64"/>
        <end position="84"/>
    </location>
</feature>
<dbReference type="WBParaSite" id="TREG1_31430.1">
    <property type="protein sequence ID" value="TREG1_31430.1"/>
    <property type="gene ID" value="TREG1_31430"/>
</dbReference>
<feature type="signal peptide" evidence="2">
    <location>
        <begin position="1"/>
        <end position="20"/>
    </location>
</feature>
<reference evidence="4" key="2">
    <citation type="submission" date="2023-11" db="UniProtKB">
        <authorList>
            <consortium name="WormBaseParasite"/>
        </authorList>
    </citation>
    <scope>IDENTIFICATION</scope>
</reference>
<keyword evidence="3" id="KW-1185">Reference proteome</keyword>
<evidence type="ECO:0000313" key="3">
    <source>
        <dbReference type="Proteomes" id="UP000050795"/>
    </source>
</evidence>
<evidence type="ECO:0000313" key="4">
    <source>
        <dbReference type="WBParaSite" id="TREG1_31430.1"/>
    </source>
</evidence>
<reference evidence="3" key="1">
    <citation type="submission" date="2022-06" db="EMBL/GenBank/DDBJ databases">
        <authorList>
            <person name="Berger JAMES D."/>
            <person name="Berger JAMES D."/>
        </authorList>
    </citation>
    <scope>NUCLEOTIDE SEQUENCE [LARGE SCALE GENOMIC DNA]</scope>
</reference>
<keyword evidence="2" id="KW-0732">Signal</keyword>
<evidence type="ECO:0008006" key="5">
    <source>
        <dbReference type="Google" id="ProtNLM"/>
    </source>
</evidence>
<protein>
    <recommendedName>
        <fullName evidence="5">WAP domain-containing protein</fullName>
    </recommendedName>
</protein>
<evidence type="ECO:0000256" key="1">
    <source>
        <dbReference type="SAM" id="MobiDB-lite"/>
    </source>
</evidence>
<dbReference type="AlphaFoldDB" id="A0AA85JNX6"/>
<evidence type="ECO:0000256" key="2">
    <source>
        <dbReference type="SAM" id="SignalP"/>
    </source>
</evidence>
<dbReference type="Proteomes" id="UP000050795">
    <property type="component" value="Unassembled WGS sequence"/>
</dbReference>
<feature type="chain" id="PRO_5041738201" description="WAP domain-containing protein" evidence="2">
    <location>
        <begin position="21"/>
        <end position="141"/>
    </location>
</feature>
<proteinExistence type="predicted"/>
<sequence length="141" mass="16113">MQLIIIVFAILLWLTHFTQQTTLSYRQYRQKEIPIIVPPQDIESNPLRKEEQLSTQDDEVAVVAAGGGSGESNQRSKRLSENRSAYRNPFSTFIKRKRHSKSTDSRLILRKEYTNGDSKCGLMCHLLCRPGCSKICYSSCT</sequence>
<accession>A0AA85JNX6</accession>
<organism evidence="3 4">
    <name type="scientific">Trichobilharzia regenti</name>
    <name type="common">Nasal bird schistosome</name>
    <dbReference type="NCBI Taxonomy" id="157069"/>
    <lineage>
        <taxon>Eukaryota</taxon>
        <taxon>Metazoa</taxon>
        <taxon>Spiralia</taxon>
        <taxon>Lophotrochozoa</taxon>
        <taxon>Platyhelminthes</taxon>
        <taxon>Trematoda</taxon>
        <taxon>Digenea</taxon>
        <taxon>Strigeidida</taxon>
        <taxon>Schistosomatoidea</taxon>
        <taxon>Schistosomatidae</taxon>
        <taxon>Trichobilharzia</taxon>
    </lineage>
</organism>